<organism evidence="2 3">
    <name type="scientific">Methylobacterium haplocladii</name>
    <dbReference type="NCBI Taxonomy" id="1176176"/>
    <lineage>
        <taxon>Bacteria</taxon>
        <taxon>Pseudomonadati</taxon>
        <taxon>Pseudomonadota</taxon>
        <taxon>Alphaproteobacteria</taxon>
        <taxon>Hyphomicrobiales</taxon>
        <taxon>Methylobacteriaceae</taxon>
        <taxon>Methylobacterium</taxon>
    </lineage>
</organism>
<evidence type="ECO:0000313" key="3">
    <source>
        <dbReference type="Proteomes" id="UP000321258"/>
    </source>
</evidence>
<dbReference type="EMBL" id="BJZT01000036">
    <property type="protein sequence ID" value="GEP00879.1"/>
    <property type="molecule type" value="Genomic_DNA"/>
</dbReference>
<sequence>MPMAKASGGFSPTENHSINSAREVSGVVSDVSRAMRWLPGTERSDETDAVRGPQRAAVRARNRPE</sequence>
<gene>
    <name evidence="2" type="ORF">MHA02_32660</name>
</gene>
<feature type="region of interest" description="Disordered" evidence="1">
    <location>
        <begin position="38"/>
        <end position="65"/>
    </location>
</feature>
<keyword evidence="3" id="KW-1185">Reference proteome</keyword>
<evidence type="ECO:0000313" key="2">
    <source>
        <dbReference type="EMBL" id="GEP00879.1"/>
    </source>
</evidence>
<accession>A0A512ITA7</accession>
<feature type="compositionally biased region" description="Polar residues" evidence="1">
    <location>
        <begin position="10"/>
        <end position="22"/>
    </location>
</feature>
<protein>
    <submittedName>
        <fullName evidence="2">Uncharacterized protein</fullName>
    </submittedName>
</protein>
<comment type="caution">
    <text evidence="2">The sequence shown here is derived from an EMBL/GenBank/DDBJ whole genome shotgun (WGS) entry which is preliminary data.</text>
</comment>
<feature type="region of interest" description="Disordered" evidence="1">
    <location>
        <begin position="1"/>
        <end position="26"/>
    </location>
</feature>
<name>A0A512ITA7_9HYPH</name>
<reference evidence="2 3" key="1">
    <citation type="submission" date="2019-07" db="EMBL/GenBank/DDBJ databases">
        <title>Whole genome shotgun sequence of Methylobacterium haplocladii NBRC 107714.</title>
        <authorList>
            <person name="Hosoyama A."/>
            <person name="Uohara A."/>
            <person name="Ohji S."/>
            <person name="Ichikawa N."/>
        </authorList>
    </citation>
    <scope>NUCLEOTIDE SEQUENCE [LARGE SCALE GENOMIC DNA]</scope>
    <source>
        <strain evidence="2 3">NBRC 107714</strain>
    </source>
</reference>
<dbReference type="AlphaFoldDB" id="A0A512ITA7"/>
<dbReference type="Proteomes" id="UP000321258">
    <property type="component" value="Unassembled WGS sequence"/>
</dbReference>
<evidence type="ECO:0000256" key="1">
    <source>
        <dbReference type="SAM" id="MobiDB-lite"/>
    </source>
</evidence>
<proteinExistence type="predicted"/>